<reference evidence="4" key="1">
    <citation type="journal article" date="2019" name="Int. J. Syst. Evol. Microbiol.">
        <title>The Global Catalogue of Microorganisms (GCM) 10K type strain sequencing project: providing services to taxonomists for standard genome sequencing and annotation.</title>
        <authorList>
            <consortium name="The Broad Institute Genomics Platform"/>
            <consortium name="The Broad Institute Genome Sequencing Center for Infectious Disease"/>
            <person name="Wu L."/>
            <person name="Ma J."/>
        </authorList>
    </citation>
    <scope>NUCLEOTIDE SEQUENCE [LARGE SCALE GENOMIC DNA]</scope>
    <source>
        <strain evidence="4">CGMCC 1.15304</strain>
    </source>
</reference>
<evidence type="ECO:0000256" key="1">
    <source>
        <dbReference type="SAM" id="Coils"/>
    </source>
</evidence>
<dbReference type="RefSeq" id="WP_380084332.1">
    <property type="nucleotide sequence ID" value="NZ_JBHSCR010000005.1"/>
</dbReference>
<dbReference type="PANTHER" id="PTHR46889">
    <property type="entry name" value="TRANSPOSASE INSF FOR INSERTION SEQUENCE IS3B-RELATED"/>
    <property type="match status" value="1"/>
</dbReference>
<accession>A0ABV8U9V2</accession>
<name>A0ABV8U9V2_9PROT</name>
<dbReference type="SUPFAM" id="SSF53098">
    <property type="entry name" value="Ribonuclease H-like"/>
    <property type="match status" value="1"/>
</dbReference>
<dbReference type="InterPro" id="IPR001584">
    <property type="entry name" value="Integrase_cat-core"/>
</dbReference>
<feature type="domain" description="Integrase catalytic" evidence="2">
    <location>
        <begin position="215"/>
        <end position="378"/>
    </location>
</feature>
<dbReference type="Pfam" id="PF13333">
    <property type="entry name" value="rve_2"/>
    <property type="match status" value="1"/>
</dbReference>
<dbReference type="InterPro" id="IPR050900">
    <property type="entry name" value="Transposase_IS3/IS150/IS904"/>
</dbReference>
<dbReference type="EMBL" id="JBHSCR010000005">
    <property type="protein sequence ID" value="MFC4347972.1"/>
    <property type="molecule type" value="Genomic_DNA"/>
</dbReference>
<dbReference type="NCBIfam" id="NF033516">
    <property type="entry name" value="transpos_IS3"/>
    <property type="match status" value="1"/>
</dbReference>
<proteinExistence type="predicted"/>
<dbReference type="InterPro" id="IPR002514">
    <property type="entry name" value="Transposase_8"/>
</dbReference>
<evidence type="ECO:0000313" key="3">
    <source>
        <dbReference type="EMBL" id="MFC4347972.1"/>
    </source>
</evidence>
<feature type="coiled-coil region" evidence="1">
    <location>
        <begin position="57"/>
        <end position="84"/>
    </location>
</feature>
<dbReference type="Pfam" id="PF00665">
    <property type="entry name" value="rve"/>
    <property type="match status" value="1"/>
</dbReference>
<dbReference type="SUPFAM" id="SSF46689">
    <property type="entry name" value="Homeodomain-like"/>
    <property type="match status" value="1"/>
</dbReference>
<dbReference type="PANTHER" id="PTHR46889:SF4">
    <property type="entry name" value="TRANSPOSASE INSO FOR INSERTION SEQUENCE ELEMENT IS911B-RELATED"/>
    <property type="match status" value="1"/>
</dbReference>
<dbReference type="InterPro" id="IPR048020">
    <property type="entry name" value="Transpos_IS3"/>
</dbReference>
<dbReference type="InterPro" id="IPR036397">
    <property type="entry name" value="RNaseH_sf"/>
</dbReference>
<evidence type="ECO:0000259" key="2">
    <source>
        <dbReference type="PROSITE" id="PS50994"/>
    </source>
</evidence>
<dbReference type="InterPro" id="IPR025948">
    <property type="entry name" value="HTH-like_dom"/>
</dbReference>
<evidence type="ECO:0000313" key="4">
    <source>
        <dbReference type="Proteomes" id="UP001595776"/>
    </source>
</evidence>
<dbReference type="Gene3D" id="3.30.420.10">
    <property type="entry name" value="Ribonuclease H-like superfamily/Ribonuclease H"/>
    <property type="match status" value="1"/>
</dbReference>
<dbReference type="InterPro" id="IPR009057">
    <property type="entry name" value="Homeodomain-like_sf"/>
</dbReference>
<protein>
    <submittedName>
        <fullName evidence="3">IS3 family transposase</fullName>
    </submittedName>
</protein>
<dbReference type="Gene3D" id="1.10.10.60">
    <property type="entry name" value="Homeodomain-like"/>
    <property type="match status" value="1"/>
</dbReference>
<sequence>MSSGVRYTEEFKRDAVAQVVDRGYSVLEVATRLGISTKSLYDWKKRYHKPERQIRQEAAETAEIRRLKAELARVTEERDILKKATGVLRKRSQVKYAFIKAHRGLFRVCVMCRVLLVHHSGFYAWLRSPLSDRTKDDRRLTGLIKQAWLESGCVYGYRKIHDDLRSIGETCSPNRVWRLTRLAGIQAQVGYRRRPGSYGGAPAIVAPNQLQQQFDVAQPDKAWVTDITYIKTHEGFLYLAVVIDLYSRRVVGWSMQSRMHMDLVLSALLMAVWRRKPRSKVIIHSDQGSQFTSHEWQKFLQTHNLEASMSRRGNCHDNAVAESFFQLLKRERIRRRTYRDRTEARQDVFDYIEFFYNPKRKHGNNGMLSPVEFEQQQNWKAQGV</sequence>
<keyword evidence="1" id="KW-0175">Coiled coil</keyword>
<keyword evidence="4" id="KW-1185">Reference proteome</keyword>
<dbReference type="PROSITE" id="PS50994">
    <property type="entry name" value="INTEGRASE"/>
    <property type="match status" value="1"/>
</dbReference>
<comment type="caution">
    <text evidence="3">The sequence shown here is derived from an EMBL/GenBank/DDBJ whole genome shotgun (WGS) entry which is preliminary data.</text>
</comment>
<dbReference type="Proteomes" id="UP001595776">
    <property type="component" value="Unassembled WGS sequence"/>
</dbReference>
<dbReference type="Pfam" id="PF13276">
    <property type="entry name" value="HTH_21"/>
    <property type="match status" value="1"/>
</dbReference>
<organism evidence="3 4">
    <name type="scientific">Kordiimonas lipolytica</name>
    <dbReference type="NCBI Taxonomy" id="1662421"/>
    <lineage>
        <taxon>Bacteria</taxon>
        <taxon>Pseudomonadati</taxon>
        <taxon>Pseudomonadota</taxon>
        <taxon>Alphaproteobacteria</taxon>
        <taxon>Kordiimonadales</taxon>
        <taxon>Kordiimonadaceae</taxon>
        <taxon>Kordiimonas</taxon>
    </lineage>
</organism>
<gene>
    <name evidence="3" type="ORF">ACFO5Q_08960</name>
</gene>
<dbReference type="Pfam" id="PF01527">
    <property type="entry name" value="HTH_Tnp_1"/>
    <property type="match status" value="1"/>
</dbReference>
<dbReference type="InterPro" id="IPR012337">
    <property type="entry name" value="RNaseH-like_sf"/>
</dbReference>